<keyword evidence="3" id="KW-0238">DNA-binding</keyword>
<sequence>MDTSIYRYVTAIAECGSISAAAKKLFISQPALTKQLGRLESSLGFKLFDRGSIPISLTAEGEIFLEYAYQYLRLEQEMTKKLQQVGRWDGMDVQVATTHRGGTYVGLHTAMFLKEYPQVQVEYLDSSASSCEEALVNEQVELAVYTDPVISDKIEYMPLEEDPLVLVIPRSSSIFQGKNLEDNDLEHLYELEPEELNREDLVFIRSTSNHSLYLAENALFKQYKVRPARTFTVDYVDTRYNIACGGGGVALLPFVTIDKRADHRNVVYATLKGEQLYRYVIIARKKGRAISQGARLFWKFMIGQRFQDTI</sequence>
<comment type="caution">
    <text evidence="6">The sequence shown here is derived from an EMBL/GenBank/DDBJ whole genome shotgun (WGS) entry which is preliminary data.</text>
</comment>
<dbReference type="CDD" id="cd05466">
    <property type="entry name" value="PBP2_LTTR_substrate"/>
    <property type="match status" value="1"/>
</dbReference>
<comment type="similarity">
    <text evidence="1">Belongs to the LysR transcriptional regulatory family.</text>
</comment>
<dbReference type="Gene3D" id="3.40.190.290">
    <property type="match status" value="1"/>
</dbReference>
<dbReference type="InterPro" id="IPR005119">
    <property type="entry name" value="LysR_subst-bd"/>
</dbReference>
<dbReference type="SUPFAM" id="SSF53850">
    <property type="entry name" value="Periplasmic binding protein-like II"/>
    <property type="match status" value="1"/>
</dbReference>
<dbReference type="InterPro" id="IPR036388">
    <property type="entry name" value="WH-like_DNA-bd_sf"/>
</dbReference>
<evidence type="ECO:0000313" key="6">
    <source>
        <dbReference type="EMBL" id="HJC65321.1"/>
    </source>
</evidence>
<dbReference type="AlphaFoldDB" id="A0A9D2TDP0"/>
<dbReference type="Pfam" id="PF00126">
    <property type="entry name" value="HTH_1"/>
    <property type="match status" value="1"/>
</dbReference>
<evidence type="ECO:0000313" key="7">
    <source>
        <dbReference type="Proteomes" id="UP000823863"/>
    </source>
</evidence>
<dbReference type="EMBL" id="DWWB01000004">
    <property type="protein sequence ID" value="HJC65321.1"/>
    <property type="molecule type" value="Genomic_DNA"/>
</dbReference>
<dbReference type="PANTHER" id="PTHR30126:SF96">
    <property type="entry name" value="TRANSCRIPTIONAL REGULATORY PROTEIN, LYSR FAMILY"/>
    <property type="match status" value="1"/>
</dbReference>
<protein>
    <submittedName>
        <fullName evidence="6">LysR family transcriptional regulator</fullName>
    </submittedName>
</protein>
<reference evidence="6" key="1">
    <citation type="journal article" date="2021" name="PeerJ">
        <title>Extensive microbial diversity within the chicken gut microbiome revealed by metagenomics and culture.</title>
        <authorList>
            <person name="Gilroy R."/>
            <person name="Ravi A."/>
            <person name="Getino M."/>
            <person name="Pursley I."/>
            <person name="Horton D.L."/>
            <person name="Alikhan N.F."/>
            <person name="Baker D."/>
            <person name="Gharbi K."/>
            <person name="Hall N."/>
            <person name="Watson M."/>
            <person name="Adriaenssens E.M."/>
            <person name="Foster-Nyarko E."/>
            <person name="Jarju S."/>
            <person name="Secka A."/>
            <person name="Antonio M."/>
            <person name="Oren A."/>
            <person name="Chaudhuri R.R."/>
            <person name="La Ragione R."/>
            <person name="Hildebrand F."/>
            <person name="Pallen M.J."/>
        </authorList>
    </citation>
    <scope>NUCLEOTIDE SEQUENCE</scope>
    <source>
        <strain evidence="6">CHK198-12963</strain>
    </source>
</reference>
<dbReference type="PROSITE" id="PS50931">
    <property type="entry name" value="HTH_LYSR"/>
    <property type="match status" value="1"/>
</dbReference>
<evidence type="ECO:0000256" key="4">
    <source>
        <dbReference type="ARBA" id="ARBA00023163"/>
    </source>
</evidence>
<keyword evidence="2" id="KW-0805">Transcription regulation</keyword>
<proteinExistence type="inferred from homology"/>
<evidence type="ECO:0000259" key="5">
    <source>
        <dbReference type="PROSITE" id="PS50931"/>
    </source>
</evidence>
<reference evidence="6" key="2">
    <citation type="submission" date="2021-04" db="EMBL/GenBank/DDBJ databases">
        <authorList>
            <person name="Gilroy R."/>
        </authorList>
    </citation>
    <scope>NUCLEOTIDE SEQUENCE</scope>
    <source>
        <strain evidence="6">CHK198-12963</strain>
    </source>
</reference>
<dbReference type="PANTHER" id="PTHR30126">
    <property type="entry name" value="HTH-TYPE TRANSCRIPTIONAL REGULATOR"/>
    <property type="match status" value="1"/>
</dbReference>
<evidence type="ECO:0000256" key="3">
    <source>
        <dbReference type="ARBA" id="ARBA00023125"/>
    </source>
</evidence>
<dbReference type="InterPro" id="IPR036390">
    <property type="entry name" value="WH_DNA-bd_sf"/>
</dbReference>
<accession>A0A9D2TDP0</accession>
<dbReference type="GO" id="GO:0003677">
    <property type="term" value="F:DNA binding"/>
    <property type="evidence" value="ECO:0007669"/>
    <property type="project" value="UniProtKB-KW"/>
</dbReference>
<evidence type="ECO:0000256" key="1">
    <source>
        <dbReference type="ARBA" id="ARBA00009437"/>
    </source>
</evidence>
<keyword evidence="4" id="KW-0804">Transcription</keyword>
<dbReference type="SUPFAM" id="SSF46785">
    <property type="entry name" value="Winged helix' DNA-binding domain"/>
    <property type="match status" value="1"/>
</dbReference>
<dbReference type="GO" id="GO:0003700">
    <property type="term" value="F:DNA-binding transcription factor activity"/>
    <property type="evidence" value="ECO:0007669"/>
    <property type="project" value="InterPro"/>
</dbReference>
<evidence type="ECO:0000256" key="2">
    <source>
        <dbReference type="ARBA" id="ARBA00023015"/>
    </source>
</evidence>
<organism evidence="6 7">
    <name type="scientific">Candidatus Enterocloster excrementigallinarum</name>
    <dbReference type="NCBI Taxonomy" id="2838558"/>
    <lineage>
        <taxon>Bacteria</taxon>
        <taxon>Bacillati</taxon>
        <taxon>Bacillota</taxon>
        <taxon>Clostridia</taxon>
        <taxon>Lachnospirales</taxon>
        <taxon>Lachnospiraceae</taxon>
        <taxon>Enterocloster</taxon>
    </lineage>
</organism>
<dbReference type="Pfam" id="PF03466">
    <property type="entry name" value="LysR_substrate"/>
    <property type="match status" value="1"/>
</dbReference>
<dbReference type="Gene3D" id="1.10.10.10">
    <property type="entry name" value="Winged helix-like DNA-binding domain superfamily/Winged helix DNA-binding domain"/>
    <property type="match status" value="1"/>
</dbReference>
<dbReference type="Proteomes" id="UP000823863">
    <property type="component" value="Unassembled WGS sequence"/>
</dbReference>
<dbReference type="InterPro" id="IPR000847">
    <property type="entry name" value="LysR_HTH_N"/>
</dbReference>
<gene>
    <name evidence="6" type="ORF">H9931_01180</name>
</gene>
<feature type="domain" description="HTH lysR-type" evidence="5">
    <location>
        <begin position="1"/>
        <end position="58"/>
    </location>
</feature>
<name>A0A9D2TDP0_9FIRM</name>
<dbReference type="PRINTS" id="PR00039">
    <property type="entry name" value="HTHLYSR"/>
</dbReference>